<comment type="function">
    <text evidence="6">Transcriptional repressor that regulates multiple aspects of plant growth and development.</text>
</comment>
<protein>
    <recommendedName>
        <fullName evidence="6">Transcription repressor</fullName>
    </recommendedName>
    <alternativeName>
        <fullName evidence="6">Ovate family protein</fullName>
    </alternativeName>
</protein>
<reference evidence="8 9" key="1">
    <citation type="submission" date="2024-01" db="EMBL/GenBank/DDBJ databases">
        <title>Genome assemblies of Stephania.</title>
        <authorList>
            <person name="Yang L."/>
        </authorList>
    </citation>
    <scope>NUCLEOTIDE SEQUENCE [LARGE SCALE GENOMIC DNA]</scope>
    <source>
        <strain evidence="8">JXDWG</strain>
        <tissue evidence="8">Leaf</tissue>
    </source>
</reference>
<keyword evidence="2 6" id="KW-0678">Repressor</keyword>
<dbReference type="PROSITE" id="PS51754">
    <property type="entry name" value="OVATE"/>
    <property type="match status" value="1"/>
</dbReference>
<dbReference type="Proteomes" id="UP001419268">
    <property type="component" value="Unassembled WGS sequence"/>
</dbReference>
<dbReference type="InterPro" id="IPR038933">
    <property type="entry name" value="Ovate"/>
</dbReference>
<dbReference type="Pfam" id="PF04844">
    <property type="entry name" value="Ovate"/>
    <property type="match status" value="1"/>
</dbReference>
<evidence type="ECO:0000256" key="5">
    <source>
        <dbReference type="ARBA" id="ARBA00023242"/>
    </source>
</evidence>
<dbReference type="InterPro" id="IPR006458">
    <property type="entry name" value="Ovate_C"/>
</dbReference>
<evidence type="ECO:0000313" key="8">
    <source>
        <dbReference type="EMBL" id="KAK9148916.1"/>
    </source>
</evidence>
<keyword evidence="3 6" id="KW-0805">Transcription regulation</keyword>
<proteinExistence type="predicted"/>
<name>A0AAP0PQ96_9MAGN</name>
<dbReference type="AlphaFoldDB" id="A0AAP0PQ96"/>
<dbReference type="PANTHER" id="PTHR33057:SF117">
    <property type="entry name" value="TRANSCRIPTION REPRESSOR OFP14"/>
    <property type="match status" value="1"/>
</dbReference>
<feature type="domain" description="OVATE" evidence="7">
    <location>
        <begin position="195"/>
        <end position="258"/>
    </location>
</feature>
<dbReference type="GO" id="GO:0045892">
    <property type="term" value="P:negative regulation of DNA-templated transcription"/>
    <property type="evidence" value="ECO:0007669"/>
    <property type="project" value="UniProtKB-UniRule"/>
</dbReference>
<evidence type="ECO:0000313" key="9">
    <source>
        <dbReference type="Proteomes" id="UP001419268"/>
    </source>
</evidence>
<sequence>MPNKLYKRLERLLPKIKTTTKHFSNLPPPKQIAESAKSVFGRCDRSRTLSFADQIQTPNNSQIKDDAATLADVDQFLLENFQSLFRDDVDKKTGEEQGIGFGGSCEEEFSYGSPIFHDPVDRVRSNHRFFASPRRSSSLMGDFDGETGSIPATNATSTVNSTEFVSTNYSASSKSPSTTTLEMKNQEIPEEGIAVLTFSTDPYEDFRGSMMEMIEARLRKQSNLEWDFMEELLFCYLNMNEKKSFKYILCAFSDLVVGLPRSFGGCGGGAARSVKDPGIWGRDHGDVTFEFN</sequence>
<comment type="caution">
    <text evidence="8">The sequence shown here is derived from an EMBL/GenBank/DDBJ whole genome shotgun (WGS) entry which is preliminary data.</text>
</comment>
<accession>A0AAP0PQ96</accession>
<comment type="subcellular location">
    <subcellularLocation>
        <location evidence="1 6">Nucleus</location>
    </subcellularLocation>
</comment>
<dbReference type="PANTHER" id="PTHR33057">
    <property type="entry name" value="TRANSCRIPTION REPRESSOR OFP7-RELATED"/>
    <property type="match status" value="1"/>
</dbReference>
<organism evidence="8 9">
    <name type="scientific">Stephania cephalantha</name>
    <dbReference type="NCBI Taxonomy" id="152367"/>
    <lineage>
        <taxon>Eukaryota</taxon>
        <taxon>Viridiplantae</taxon>
        <taxon>Streptophyta</taxon>
        <taxon>Embryophyta</taxon>
        <taxon>Tracheophyta</taxon>
        <taxon>Spermatophyta</taxon>
        <taxon>Magnoliopsida</taxon>
        <taxon>Ranunculales</taxon>
        <taxon>Menispermaceae</taxon>
        <taxon>Menispermoideae</taxon>
        <taxon>Cissampelideae</taxon>
        <taxon>Stephania</taxon>
    </lineage>
</organism>
<dbReference type="GO" id="GO:0005634">
    <property type="term" value="C:nucleus"/>
    <property type="evidence" value="ECO:0007669"/>
    <property type="project" value="UniProtKB-SubCell"/>
</dbReference>
<evidence type="ECO:0000259" key="7">
    <source>
        <dbReference type="PROSITE" id="PS51754"/>
    </source>
</evidence>
<evidence type="ECO:0000256" key="6">
    <source>
        <dbReference type="RuleBase" id="RU367028"/>
    </source>
</evidence>
<evidence type="ECO:0000256" key="3">
    <source>
        <dbReference type="ARBA" id="ARBA00023015"/>
    </source>
</evidence>
<dbReference type="NCBIfam" id="TIGR01568">
    <property type="entry name" value="A_thal_3678"/>
    <property type="match status" value="1"/>
</dbReference>
<evidence type="ECO:0000256" key="1">
    <source>
        <dbReference type="ARBA" id="ARBA00004123"/>
    </source>
</evidence>
<keyword evidence="9" id="KW-1185">Reference proteome</keyword>
<dbReference type="EMBL" id="JBBNAG010000003">
    <property type="protein sequence ID" value="KAK9148916.1"/>
    <property type="molecule type" value="Genomic_DNA"/>
</dbReference>
<evidence type="ECO:0000256" key="4">
    <source>
        <dbReference type="ARBA" id="ARBA00023163"/>
    </source>
</evidence>
<keyword evidence="4 6" id="KW-0804">Transcription</keyword>
<gene>
    <name evidence="8" type="ORF">Scep_007673</name>
</gene>
<evidence type="ECO:0000256" key="2">
    <source>
        <dbReference type="ARBA" id="ARBA00022491"/>
    </source>
</evidence>
<keyword evidence="5 6" id="KW-0539">Nucleus</keyword>